<dbReference type="SUPFAM" id="SSF55874">
    <property type="entry name" value="ATPase domain of HSP90 chaperone/DNA topoisomerase II/histidine kinase"/>
    <property type="match status" value="1"/>
</dbReference>
<accession>A0ABM8HP54</accession>
<evidence type="ECO:0000256" key="5">
    <source>
        <dbReference type="ARBA" id="ARBA00022777"/>
    </source>
</evidence>
<dbReference type="CDD" id="cd00156">
    <property type="entry name" value="REC"/>
    <property type="match status" value="1"/>
</dbReference>
<dbReference type="PANTHER" id="PTHR43047:SF72">
    <property type="entry name" value="OSMOSENSING HISTIDINE PROTEIN KINASE SLN1"/>
    <property type="match status" value="1"/>
</dbReference>
<evidence type="ECO:0000313" key="11">
    <source>
        <dbReference type="EMBL" id="BCR03328.1"/>
    </source>
</evidence>
<feature type="domain" description="PAS" evidence="10">
    <location>
        <begin position="140"/>
        <end position="184"/>
    </location>
</feature>
<dbReference type="Gene3D" id="3.30.450.20">
    <property type="entry name" value="PAS domain"/>
    <property type="match status" value="1"/>
</dbReference>
<evidence type="ECO:0000256" key="4">
    <source>
        <dbReference type="ARBA" id="ARBA00022679"/>
    </source>
</evidence>
<proteinExistence type="predicted"/>
<dbReference type="RefSeq" id="WP_221250807.1">
    <property type="nucleotide sequence ID" value="NZ_AP024355.1"/>
</dbReference>
<sequence>MKKNIRVLMVEDSENDALLISRELKRGGLEATVRRVDAPSQLRQLLADEPWDLVLADYRMPRFSGLEALGMVREAGLDLPFILVSGTIGEETAVAAMKAGAHDYIMKDNLARLVPAVEREMREAKVRQNRRRAEEQLRESEKLLRAILRSVADGLFVTDNEERLVMMNRAAEQMLGIASGKVLNLPVEQAFAGSPLLEKLRAAPPAKKGGRQFEFELIEGRHIRYLRAKTSTILDRAGRAMGTIVILTDLTREWELDRMKTEFISTAAHELRTPLTSIQGFSELLTTRDDLDREEQKKFLHYILKQSLGLGRIVNELLDISRIESGQGLALEMAPCDPGEMVEQVLTCCRTQTPKHRFEIALEPLPRTLLADRGKIVEVLENILSNAVKYSPAGGLVRVSGRATEAGFELAVEDQGIGMTPEQLERIFDRFYRVDASTTASGGLGLGMSIVKNIVEAHGGSIQVSSEPGRGTRVSFVLPLAPEQEALQPPLAGSGRGRSGRR</sequence>
<dbReference type="SMART" id="SM00388">
    <property type="entry name" value="HisKA"/>
    <property type="match status" value="1"/>
</dbReference>
<dbReference type="PANTHER" id="PTHR43047">
    <property type="entry name" value="TWO-COMPONENT HISTIDINE PROTEIN KINASE"/>
    <property type="match status" value="1"/>
</dbReference>
<keyword evidence="12" id="KW-1185">Reference proteome</keyword>
<evidence type="ECO:0000256" key="1">
    <source>
        <dbReference type="ARBA" id="ARBA00000085"/>
    </source>
</evidence>
<dbReference type="SMART" id="SM00387">
    <property type="entry name" value="HATPase_c"/>
    <property type="match status" value="1"/>
</dbReference>
<feature type="domain" description="Histidine kinase" evidence="8">
    <location>
        <begin position="266"/>
        <end position="482"/>
    </location>
</feature>
<dbReference type="Proteomes" id="UP001319827">
    <property type="component" value="Chromosome"/>
</dbReference>
<feature type="coiled-coil region" evidence="7">
    <location>
        <begin position="123"/>
        <end position="150"/>
    </location>
</feature>
<dbReference type="Pfam" id="PF02518">
    <property type="entry name" value="HATPase_c"/>
    <property type="match status" value="1"/>
</dbReference>
<evidence type="ECO:0000259" key="10">
    <source>
        <dbReference type="PROSITE" id="PS50112"/>
    </source>
</evidence>
<dbReference type="SUPFAM" id="SSF55785">
    <property type="entry name" value="PYP-like sensor domain (PAS domain)"/>
    <property type="match status" value="1"/>
</dbReference>
<dbReference type="PROSITE" id="PS50112">
    <property type="entry name" value="PAS"/>
    <property type="match status" value="1"/>
</dbReference>
<evidence type="ECO:0000259" key="8">
    <source>
        <dbReference type="PROSITE" id="PS50109"/>
    </source>
</evidence>
<dbReference type="EMBL" id="AP024355">
    <property type="protein sequence ID" value="BCR03328.1"/>
    <property type="molecule type" value="Genomic_DNA"/>
</dbReference>
<dbReference type="Gene3D" id="1.10.287.130">
    <property type="match status" value="1"/>
</dbReference>
<evidence type="ECO:0000259" key="9">
    <source>
        <dbReference type="PROSITE" id="PS50110"/>
    </source>
</evidence>
<dbReference type="GO" id="GO:0016301">
    <property type="term" value="F:kinase activity"/>
    <property type="evidence" value="ECO:0007669"/>
    <property type="project" value="UniProtKB-KW"/>
</dbReference>
<protein>
    <recommendedName>
        <fullName evidence="2">histidine kinase</fullName>
        <ecNumber evidence="2">2.7.13.3</ecNumber>
    </recommendedName>
</protein>
<dbReference type="InterPro" id="IPR011006">
    <property type="entry name" value="CheY-like_superfamily"/>
</dbReference>
<dbReference type="CDD" id="cd00082">
    <property type="entry name" value="HisKA"/>
    <property type="match status" value="1"/>
</dbReference>
<dbReference type="SMART" id="SM00448">
    <property type="entry name" value="REC"/>
    <property type="match status" value="1"/>
</dbReference>
<dbReference type="InterPro" id="IPR004358">
    <property type="entry name" value="Sig_transdc_His_kin-like_C"/>
</dbReference>
<evidence type="ECO:0000256" key="6">
    <source>
        <dbReference type="PROSITE-ProRule" id="PRU00169"/>
    </source>
</evidence>
<dbReference type="Pfam" id="PF00072">
    <property type="entry name" value="Response_reg"/>
    <property type="match status" value="1"/>
</dbReference>
<dbReference type="NCBIfam" id="TIGR00229">
    <property type="entry name" value="sensory_box"/>
    <property type="match status" value="1"/>
</dbReference>
<dbReference type="CDD" id="cd00130">
    <property type="entry name" value="PAS"/>
    <property type="match status" value="1"/>
</dbReference>
<keyword evidence="5 11" id="KW-0418">Kinase</keyword>
<keyword evidence="3 6" id="KW-0597">Phosphoprotein</keyword>
<dbReference type="InterPro" id="IPR003594">
    <property type="entry name" value="HATPase_dom"/>
</dbReference>
<dbReference type="SUPFAM" id="SSF47384">
    <property type="entry name" value="Homodimeric domain of signal transducing histidine kinase"/>
    <property type="match status" value="1"/>
</dbReference>
<dbReference type="InterPro" id="IPR013767">
    <property type="entry name" value="PAS_fold"/>
</dbReference>
<dbReference type="Pfam" id="PF00512">
    <property type="entry name" value="HisKA"/>
    <property type="match status" value="1"/>
</dbReference>
<dbReference type="InterPro" id="IPR036890">
    <property type="entry name" value="HATPase_C_sf"/>
</dbReference>
<dbReference type="EC" id="2.7.13.3" evidence="2"/>
<dbReference type="Pfam" id="PF00989">
    <property type="entry name" value="PAS"/>
    <property type="match status" value="1"/>
</dbReference>
<evidence type="ECO:0000256" key="7">
    <source>
        <dbReference type="SAM" id="Coils"/>
    </source>
</evidence>
<keyword evidence="7" id="KW-0175">Coiled coil</keyword>
<reference evidence="11 12" key="1">
    <citation type="journal article" date="2016" name="C (Basel)">
        <title>Selective Growth of and Electricity Production by Marine Exoelectrogenic Bacteria in Self-Aggregated Hydrogel of Microbially Reduced Graphene Oxide.</title>
        <authorList>
            <person name="Yoshida N."/>
            <person name="Goto Y."/>
            <person name="Miyata Y."/>
        </authorList>
    </citation>
    <scope>NUCLEOTIDE SEQUENCE [LARGE SCALE GENOMIC DNA]</scope>
    <source>
        <strain evidence="11 12">NIT-T3</strain>
    </source>
</reference>
<dbReference type="Gene3D" id="3.40.50.2300">
    <property type="match status" value="1"/>
</dbReference>
<dbReference type="PRINTS" id="PR00344">
    <property type="entry name" value="BCTRLSENSOR"/>
</dbReference>
<dbReference type="InterPro" id="IPR003661">
    <property type="entry name" value="HisK_dim/P_dom"/>
</dbReference>
<organism evidence="11 12">
    <name type="scientific">Desulfuromonas versatilis</name>
    <dbReference type="NCBI Taxonomy" id="2802975"/>
    <lineage>
        <taxon>Bacteria</taxon>
        <taxon>Pseudomonadati</taxon>
        <taxon>Thermodesulfobacteriota</taxon>
        <taxon>Desulfuromonadia</taxon>
        <taxon>Desulfuromonadales</taxon>
        <taxon>Desulfuromonadaceae</taxon>
        <taxon>Desulfuromonas</taxon>
    </lineage>
</organism>
<keyword evidence="4" id="KW-0808">Transferase</keyword>
<dbReference type="InterPro" id="IPR005467">
    <property type="entry name" value="His_kinase_dom"/>
</dbReference>
<gene>
    <name evidence="11" type="ORF">DESUT3_03970</name>
</gene>
<name>A0ABM8HP54_9BACT</name>
<evidence type="ECO:0000256" key="3">
    <source>
        <dbReference type="ARBA" id="ARBA00022553"/>
    </source>
</evidence>
<dbReference type="SMART" id="SM00091">
    <property type="entry name" value="PAS"/>
    <property type="match status" value="1"/>
</dbReference>
<dbReference type="PROSITE" id="PS50110">
    <property type="entry name" value="RESPONSE_REGULATORY"/>
    <property type="match status" value="1"/>
</dbReference>
<dbReference type="Gene3D" id="3.30.565.10">
    <property type="entry name" value="Histidine kinase-like ATPase, C-terminal domain"/>
    <property type="match status" value="1"/>
</dbReference>
<evidence type="ECO:0000313" key="12">
    <source>
        <dbReference type="Proteomes" id="UP001319827"/>
    </source>
</evidence>
<dbReference type="InterPro" id="IPR000014">
    <property type="entry name" value="PAS"/>
</dbReference>
<dbReference type="InterPro" id="IPR036097">
    <property type="entry name" value="HisK_dim/P_sf"/>
</dbReference>
<dbReference type="SUPFAM" id="SSF52172">
    <property type="entry name" value="CheY-like"/>
    <property type="match status" value="1"/>
</dbReference>
<comment type="catalytic activity">
    <reaction evidence="1">
        <text>ATP + protein L-histidine = ADP + protein N-phospho-L-histidine.</text>
        <dbReference type="EC" id="2.7.13.3"/>
    </reaction>
</comment>
<feature type="modified residue" description="4-aspartylphosphate" evidence="6">
    <location>
        <position position="57"/>
    </location>
</feature>
<evidence type="ECO:0000256" key="2">
    <source>
        <dbReference type="ARBA" id="ARBA00012438"/>
    </source>
</evidence>
<dbReference type="PROSITE" id="PS50109">
    <property type="entry name" value="HIS_KIN"/>
    <property type="match status" value="1"/>
</dbReference>
<dbReference type="InterPro" id="IPR001789">
    <property type="entry name" value="Sig_transdc_resp-reg_receiver"/>
</dbReference>
<reference evidence="11 12" key="2">
    <citation type="journal article" date="2021" name="Int. J. Syst. Evol. Microbiol.">
        <title>Isolation and Polyphasic Characterization of Desulfuromonas versatilis sp. Nov., an Electrogenic Bacteria Capable of Versatile Metabolism Isolated from a Graphene Oxide-Reducing Enrichment Culture.</title>
        <authorList>
            <person name="Xie L."/>
            <person name="Yoshida N."/>
            <person name="Ishii S."/>
            <person name="Meng L."/>
        </authorList>
    </citation>
    <scope>NUCLEOTIDE SEQUENCE [LARGE SCALE GENOMIC DNA]</scope>
    <source>
        <strain evidence="11 12">NIT-T3</strain>
    </source>
</reference>
<dbReference type="InterPro" id="IPR035965">
    <property type="entry name" value="PAS-like_dom_sf"/>
</dbReference>
<feature type="domain" description="Response regulatory" evidence="9">
    <location>
        <begin position="6"/>
        <end position="122"/>
    </location>
</feature>
<dbReference type="CDD" id="cd00075">
    <property type="entry name" value="HATPase"/>
    <property type="match status" value="1"/>
</dbReference>